<dbReference type="EMBL" id="SNYJ01000012">
    <property type="protein sequence ID" value="TDQ37707.1"/>
    <property type="molecule type" value="Genomic_DNA"/>
</dbReference>
<comment type="caution">
    <text evidence="2">The sequence shown here is derived from an EMBL/GenBank/DDBJ whole genome shotgun (WGS) entry which is preliminary data.</text>
</comment>
<protein>
    <submittedName>
        <fullName evidence="2">Uncharacterized protein YvpB</fullName>
    </submittedName>
</protein>
<evidence type="ECO:0000259" key="1">
    <source>
        <dbReference type="Pfam" id="PF13529"/>
    </source>
</evidence>
<gene>
    <name evidence="2" type="ORF">EV213_11267</name>
</gene>
<dbReference type="AlphaFoldDB" id="A0A4V3D4X5"/>
<keyword evidence="3" id="KW-1185">Reference proteome</keyword>
<organism evidence="2 3">
    <name type="scientific">Aureibacillus halotolerans</name>
    <dbReference type="NCBI Taxonomy" id="1508390"/>
    <lineage>
        <taxon>Bacteria</taxon>
        <taxon>Bacillati</taxon>
        <taxon>Bacillota</taxon>
        <taxon>Bacilli</taxon>
        <taxon>Bacillales</taxon>
        <taxon>Bacillaceae</taxon>
        <taxon>Aureibacillus</taxon>
    </lineage>
</organism>
<accession>A0A4V3D4X5</accession>
<evidence type="ECO:0000313" key="3">
    <source>
        <dbReference type="Proteomes" id="UP000295632"/>
    </source>
</evidence>
<dbReference type="RefSeq" id="WP_133581168.1">
    <property type="nucleotide sequence ID" value="NZ_SNYJ01000012.1"/>
</dbReference>
<feature type="domain" description="Peptidase C39-like" evidence="1">
    <location>
        <begin position="257"/>
        <end position="422"/>
    </location>
</feature>
<dbReference type="Gene3D" id="3.90.70.10">
    <property type="entry name" value="Cysteine proteinases"/>
    <property type="match status" value="1"/>
</dbReference>
<name>A0A4V3D4X5_9BACI</name>
<proteinExistence type="predicted"/>
<dbReference type="InterPro" id="IPR039564">
    <property type="entry name" value="Peptidase_C39-like"/>
</dbReference>
<sequence>MRIQSWGAFALLFTVTFFIDLPAAHCEDKEMPAIVIRAGSTWVGQQGEIDKVDRMEHAPLIKHGVTYVSSRDMAHWYGKDLQWNAKQKQLELGKLTFSNPAQSNGLAYVSVEGRTYVPLRDTLSQLGQQLYVYDDLLAIGEPLSTSDVDIYKMNFLKKTPYRVRGEKQEQGFDTMNLAIRAASKESTVVRNAEGEPIFNSSTHNYVVMQGNKHVASLPTFSEAYAVANQYADASFIHESGKTLWTSGEETPAESRIIDVPLVLQNPELPRGCEVTSLAMLLQWRGTPADKLQLAREVQKVPFQTVGADGRSYRGHMNDGFVGDMYSLTTSGIGVYHKPIVDLAEQYAPNHVIDMTGAGWSAIEAQLAKDRPVWVIVSSTFGPLPASQWQTWQTTSGPVQISYRQHSVVVTGYDENTVYIKDPFGYTSQTNKHAFIAGWEQFGQQAVTLVK</sequence>
<evidence type="ECO:0000313" key="2">
    <source>
        <dbReference type="EMBL" id="TDQ37707.1"/>
    </source>
</evidence>
<dbReference type="OrthoDB" id="1164310at2"/>
<dbReference type="Pfam" id="PF13529">
    <property type="entry name" value="Peptidase_C39_2"/>
    <property type="match status" value="1"/>
</dbReference>
<dbReference type="PANTHER" id="PTHR37806">
    <property type="entry name" value="LMO0724 PROTEIN"/>
    <property type="match status" value="1"/>
</dbReference>
<reference evidence="2 3" key="1">
    <citation type="submission" date="2019-03" db="EMBL/GenBank/DDBJ databases">
        <title>Genomic Encyclopedia of Type Strains, Phase IV (KMG-IV): sequencing the most valuable type-strain genomes for metagenomic binning, comparative biology and taxonomic classification.</title>
        <authorList>
            <person name="Goeker M."/>
        </authorList>
    </citation>
    <scope>NUCLEOTIDE SEQUENCE [LARGE SCALE GENOMIC DNA]</scope>
    <source>
        <strain evidence="2 3">DSM 28697</strain>
    </source>
</reference>
<dbReference type="PANTHER" id="PTHR37806:SF1">
    <property type="entry name" value="PEPTIDASE C39-LIKE DOMAIN-CONTAINING PROTEIN"/>
    <property type="match status" value="1"/>
</dbReference>
<dbReference type="Proteomes" id="UP000295632">
    <property type="component" value="Unassembled WGS sequence"/>
</dbReference>